<feature type="non-terminal residue" evidence="2">
    <location>
        <position position="1"/>
    </location>
</feature>
<evidence type="ECO:0000313" key="2">
    <source>
        <dbReference type="EMBL" id="KAK7082587.1"/>
    </source>
</evidence>
<proteinExistence type="predicted"/>
<dbReference type="AlphaFoldDB" id="A0AAN8XE57"/>
<gene>
    <name evidence="2" type="ORF">SK128_000994</name>
</gene>
<evidence type="ECO:0000313" key="3">
    <source>
        <dbReference type="Proteomes" id="UP001381693"/>
    </source>
</evidence>
<reference evidence="2 3" key="1">
    <citation type="submission" date="2023-11" db="EMBL/GenBank/DDBJ databases">
        <title>Halocaridina rubra genome assembly.</title>
        <authorList>
            <person name="Smith C."/>
        </authorList>
    </citation>
    <scope>NUCLEOTIDE SEQUENCE [LARGE SCALE GENOMIC DNA]</scope>
    <source>
        <strain evidence="2">EP-1</strain>
        <tissue evidence="2">Whole</tissue>
    </source>
</reference>
<dbReference type="Proteomes" id="UP001381693">
    <property type="component" value="Unassembled WGS sequence"/>
</dbReference>
<dbReference type="EMBL" id="JAXCGZ010003959">
    <property type="protein sequence ID" value="KAK7082587.1"/>
    <property type="molecule type" value="Genomic_DNA"/>
</dbReference>
<comment type="caution">
    <text evidence="2">The sequence shown here is derived from an EMBL/GenBank/DDBJ whole genome shotgun (WGS) entry which is preliminary data.</text>
</comment>
<accession>A0AAN8XE57</accession>
<keyword evidence="3" id="KW-1185">Reference proteome</keyword>
<protein>
    <submittedName>
        <fullName evidence="2">Uncharacterized protein</fullName>
    </submittedName>
</protein>
<organism evidence="2 3">
    <name type="scientific">Halocaridina rubra</name>
    <name type="common">Hawaiian red shrimp</name>
    <dbReference type="NCBI Taxonomy" id="373956"/>
    <lineage>
        <taxon>Eukaryota</taxon>
        <taxon>Metazoa</taxon>
        <taxon>Ecdysozoa</taxon>
        <taxon>Arthropoda</taxon>
        <taxon>Crustacea</taxon>
        <taxon>Multicrustacea</taxon>
        <taxon>Malacostraca</taxon>
        <taxon>Eumalacostraca</taxon>
        <taxon>Eucarida</taxon>
        <taxon>Decapoda</taxon>
        <taxon>Pleocyemata</taxon>
        <taxon>Caridea</taxon>
        <taxon>Atyoidea</taxon>
        <taxon>Atyidae</taxon>
        <taxon>Halocaridina</taxon>
    </lineage>
</organism>
<feature type="non-terminal residue" evidence="2">
    <location>
        <position position="52"/>
    </location>
</feature>
<feature type="signal peptide" evidence="1">
    <location>
        <begin position="1"/>
        <end position="18"/>
    </location>
</feature>
<evidence type="ECO:0000256" key="1">
    <source>
        <dbReference type="SAM" id="SignalP"/>
    </source>
</evidence>
<feature type="chain" id="PRO_5042973416" evidence="1">
    <location>
        <begin position="19"/>
        <end position="52"/>
    </location>
</feature>
<keyword evidence="1" id="KW-0732">Signal</keyword>
<name>A0AAN8XE57_HALRR</name>
<sequence>LLNLVLVLSLLCVNSAWSTPSDPYLALHGDSQIISPIELLGETEMVGSDLRL</sequence>